<sequence length="139" mass="15290" precursor="true">MKSILYLAVVFFLIVSFNKAEAQNMDPYSINLIVSAGVVNDKIVLGAKSEGMYPTTGYEITYCAEVSKNEVYIKFGNINAPEEGLTVFAPATCYIDLGKLEHGEYKITFEHNQKKTNGKLIVGSTIELTIDVGSNIKPK</sequence>
<dbReference type="HOGENOM" id="CLU_1842180_0_0_10"/>
<reference evidence="3" key="2">
    <citation type="submission" date="2011-02" db="EMBL/GenBank/DDBJ databases">
        <title>The complete genome of Fluviicola taffensis DSM 16823.</title>
        <authorList>
            <consortium name="US DOE Joint Genome Institute (JGI-PGF)"/>
            <person name="Lucas S."/>
            <person name="Copeland A."/>
            <person name="Lapidus A."/>
            <person name="Bruce D."/>
            <person name="Goodwin L."/>
            <person name="Pitluck S."/>
            <person name="Kyrpides N."/>
            <person name="Mavromatis K."/>
            <person name="Ivanova N."/>
            <person name="Mikhailova N."/>
            <person name="Pagani I."/>
            <person name="Chertkov O."/>
            <person name="Detter J.C."/>
            <person name="Han C."/>
            <person name="Tapia R."/>
            <person name="Land M."/>
            <person name="Hauser L."/>
            <person name="Markowitz V."/>
            <person name="Cheng J.-F."/>
            <person name="Hugenholtz P."/>
            <person name="Woyke T."/>
            <person name="Wu D."/>
            <person name="Tindall B."/>
            <person name="Pomrenke H.G."/>
            <person name="Brambilla E."/>
            <person name="Klenk H.-P."/>
            <person name="Eisen J.A."/>
        </authorList>
    </citation>
    <scope>NUCLEOTIDE SEQUENCE [LARGE SCALE GENOMIC DNA]</scope>
    <source>
        <strain evidence="3">DSM 16823 / RW262 / RW262</strain>
    </source>
</reference>
<dbReference type="OrthoDB" id="1312186at2"/>
<evidence type="ECO:0000313" key="3">
    <source>
        <dbReference type="Proteomes" id="UP000007463"/>
    </source>
</evidence>
<evidence type="ECO:0000313" key="2">
    <source>
        <dbReference type="EMBL" id="AEA45919.1"/>
    </source>
</evidence>
<reference evidence="2 3" key="1">
    <citation type="journal article" date="2011" name="Stand. Genomic Sci.">
        <title>Complete genome sequence of the gliding freshwater bacterium Fluviicola taffensis type strain (RW262).</title>
        <authorList>
            <person name="Woyke T."/>
            <person name="Chertkov O."/>
            <person name="Lapidus A."/>
            <person name="Nolan M."/>
            <person name="Lucas S."/>
            <person name="Del Rio T.G."/>
            <person name="Tice H."/>
            <person name="Cheng J.F."/>
            <person name="Tapia R."/>
            <person name="Han C."/>
            <person name="Goodwin L."/>
            <person name="Pitluck S."/>
            <person name="Liolios K."/>
            <person name="Pagani I."/>
            <person name="Ivanova N."/>
            <person name="Huntemann M."/>
            <person name="Mavromatis K."/>
            <person name="Mikhailova N."/>
            <person name="Pati A."/>
            <person name="Chen A."/>
            <person name="Palaniappan K."/>
            <person name="Land M."/>
            <person name="Hauser L."/>
            <person name="Brambilla E.M."/>
            <person name="Rohde M."/>
            <person name="Mwirichia R."/>
            <person name="Sikorski J."/>
            <person name="Tindall B.J."/>
            <person name="Goker M."/>
            <person name="Bristow J."/>
            <person name="Eisen J.A."/>
            <person name="Markowitz V."/>
            <person name="Hugenholtz P."/>
            <person name="Klenk H.P."/>
            <person name="Kyrpides N.C."/>
        </authorList>
    </citation>
    <scope>NUCLEOTIDE SEQUENCE [LARGE SCALE GENOMIC DNA]</scope>
    <source>
        <strain evidence="3">DSM 16823 / RW262 / RW262</strain>
    </source>
</reference>
<feature type="signal peptide" evidence="1">
    <location>
        <begin position="1"/>
        <end position="22"/>
    </location>
</feature>
<dbReference type="AlphaFoldDB" id="F2IHW0"/>
<organism evidence="2 3">
    <name type="scientific">Fluviicola taffensis (strain DSM 16823 / NCIMB 13979 / RW262)</name>
    <dbReference type="NCBI Taxonomy" id="755732"/>
    <lineage>
        <taxon>Bacteria</taxon>
        <taxon>Pseudomonadati</taxon>
        <taxon>Bacteroidota</taxon>
        <taxon>Flavobacteriia</taxon>
        <taxon>Flavobacteriales</taxon>
        <taxon>Crocinitomicaceae</taxon>
        <taxon>Fluviicola</taxon>
    </lineage>
</organism>
<accession>F2IHW0</accession>
<protein>
    <submittedName>
        <fullName evidence="2">Uncharacterized protein</fullName>
    </submittedName>
</protein>
<name>F2IHW0_FLUTR</name>
<feature type="chain" id="PRO_5003283500" evidence="1">
    <location>
        <begin position="23"/>
        <end position="139"/>
    </location>
</feature>
<dbReference type="RefSeq" id="WP_013688677.1">
    <property type="nucleotide sequence ID" value="NC_015321.1"/>
</dbReference>
<keyword evidence="3" id="KW-1185">Reference proteome</keyword>
<dbReference type="Proteomes" id="UP000007463">
    <property type="component" value="Chromosome"/>
</dbReference>
<keyword evidence="1" id="KW-0732">Signal</keyword>
<dbReference type="EMBL" id="CP002542">
    <property type="protein sequence ID" value="AEA45919.1"/>
    <property type="molecule type" value="Genomic_DNA"/>
</dbReference>
<dbReference type="STRING" id="755732.Fluta_3955"/>
<gene>
    <name evidence="2" type="ordered locus">Fluta_3955</name>
</gene>
<dbReference type="KEGG" id="fte:Fluta_3955"/>
<evidence type="ECO:0000256" key="1">
    <source>
        <dbReference type="SAM" id="SignalP"/>
    </source>
</evidence>
<proteinExistence type="predicted"/>